<dbReference type="RefSeq" id="WP_083430239.1">
    <property type="nucleotide sequence ID" value="NZ_FPBV01000005.1"/>
</dbReference>
<dbReference type="Pfam" id="PF01451">
    <property type="entry name" value="LMWPc"/>
    <property type="match status" value="1"/>
</dbReference>
<feature type="active site" description="Nucleophile" evidence="4">
    <location>
        <position position="13"/>
    </location>
</feature>
<dbReference type="InterPro" id="IPR023485">
    <property type="entry name" value="Ptyr_pPase"/>
</dbReference>
<dbReference type="PANTHER" id="PTHR11717:SF31">
    <property type="entry name" value="LOW MOLECULAR WEIGHT PROTEIN-TYROSINE-PHOSPHATASE ETP-RELATED"/>
    <property type="match status" value="1"/>
</dbReference>
<dbReference type="SUPFAM" id="SSF52788">
    <property type="entry name" value="Phosphotyrosine protein phosphatases I"/>
    <property type="match status" value="1"/>
</dbReference>
<gene>
    <name evidence="6" type="ORF">SAMN05421543_105117</name>
</gene>
<dbReference type="Proteomes" id="UP000183508">
    <property type="component" value="Unassembled WGS sequence"/>
</dbReference>
<keyword evidence="7" id="KW-1185">Reference proteome</keyword>
<dbReference type="SMART" id="SM00226">
    <property type="entry name" value="LMWPc"/>
    <property type="match status" value="1"/>
</dbReference>
<organism evidence="6 7">
    <name type="scientific">Alicyclobacillus macrosporangiidus</name>
    <dbReference type="NCBI Taxonomy" id="392015"/>
    <lineage>
        <taxon>Bacteria</taxon>
        <taxon>Bacillati</taxon>
        <taxon>Bacillota</taxon>
        <taxon>Bacilli</taxon>
        <taxon>Bacillales</taxon>
        <taxon>Alicyclobacillaceae</taxon>
        <taxon>Alicyclobacillus</taxon>
    </lineage>
</organism>
<evidence type="ECO:0000256" key="1">
    <source>
        <dbReference type="ARBA" id="ARBA00011063"/>
    </source>
</evidence>
<evidence type="ECO:0000259" key="5">
    <source>
        <dbReference type="SMART" id="SM00226"/>
    </source>
</evidence>
<dbReference type="eggNOG" id="COG0394">
    <property type="taxonomic scope" value="Bacteria"/>
</dbReference>
<dbReference type="STRING" id="392015.SAMN05421543_105117"/>
<sequence>MHLLFVCTGNTCRSPMAAFFAQAEIQRRSLSWTVESAGLYAAEGMPMTPAAADALTRRHIPLSPHRSQPVRPDLVEKADVILVMTQSQAKDLESRFPQAKDKIRLLGGFAAFADPEEGASQTDAASSTGCDIVDPFGGLDEHYEACAQQIERSVRGLVNHLLGENKL</sequence>
<evidence type="ECO:0000313" key="6">
    <source>
        <dbReference type="EMBL" id="SFU64516.1"/>
    </source>
</evidence>
<protein>
    <submittedName>
        <fullName evidence="6">Protein-tyrosine phosphatase</fullName>
    </submittedName>
</protein>
<proteinExistence type="inferred from homology"/>
<evidence type="ECO:0000256" key="4">
    <source>
        <dbReference type="PIRSR" id="PIRSR617867-1"/>
    </source>
</evidence>
<dbReference type="GO" id="GO:0004725">
    <property type="term" value="F:protein tyrosine phosphatase activity"/>
    <property type="evidence" value="ECO:0007669"/>
    <property type="project" value="InterPro"/>
</dbReference>
<dbReference type="CDD" id="cd16344">
    <property type="entry name" value="LMWPAP"/>
    <property type="match status" value="1"/>
</dbReference>
<keyword evidence="3" id="KW-0904">Protein phosphatase</keyword>
<accession>A0A1I7HVJ8</accession>
<keyword evidence="2" id="KW-0378">Hydrolase</keyword>
<comment type="similarity">
    <text evidence="1">Belongs to the low molecular weight phosphotyrosine protein phosphatase family.</text>
</comment>
<reference evidence="7" key="1">
    <citation type="submission" date="2016-10" db="EMBL/GenBank/DDBJ databases">
        <authorList>
            <person name="Varghese N."/>
        </authorList>
    </citation>
    <scope>NUCLEOTIDE SEQUENCE [LARGE SCALE GENOMIC DNA]</scope>
    <source>
        <strain evidence="7">DSM 17980</strain>
    </source>
</reference>
<dbReference type="PRINTS" id="PR00719">
    <property type="entry name" value="LMWPTPASE"/>
</dbReference>
<feature type="active site" description="Nucleophile" evidence="4">
    <location>
        <position position="7"/>
    </location>
</feature>
<evidence type="ECO:0000256" key="2">
    <source>
        <dbReference type="ARBA" id="ARBA00022801"/>
    </source>
</evidence>
<dbReference type="OrthoDB" id="9784339at2"/>
<dbReference type="PANTHER" id="PTHR11717">
    <property type="entry name" value="LOW MOLECULAR WEIGHT PROTEIN TYROSINE PHOSPHATASE"/>
    <property type="match status" value="1"/>
</dbReference>
<dbReference type="InterPro" id="IPR017867">
    <property type="entry name" value="Tyr_phospatase_low_mol_wt"/>
</dbReference>
<dbReference type="EMBL" id="FPBV01000005">
    <property type="protein sequence ID" value="SFU64516.1"/>
    <property type="molecule type" value="Genomic_DNA"/>
</dbReference>
<dbReference type="AlphaFoldDB" id="A0A1I7HVJ8"/>
<evidence type="ECO:0000256" key="3">
    <source>
        <dbReference type="ARBA" id="ARBA00022912"/>
    </source>
</evidence>
<dbReference type="InterPro" id="IPR036196">
    <property type="entry name" value="Ptyr_pPase_sf"/>
</dbReference>
<feature type="active site" description="Proton donor" evidence="4">
    <location>
        <position position="134"/>
    </location>
</feature>
<evidence type="ECO:0000313" key="7">
    <source>
        <dbReference type="Proteomes" id="UP000183508"/>
    </source>
</evidence>
<dbReference type="Gene3D" id="3.40.50.2300">
    <property type="match status" value="1"/>
</dbReference>
<dbReference type="InterPro" id="IPR050438">
    <property type="entry name" value="LMW_PTPase"/>
</dbReference>
<name>A0A1I7HVJ8_9BACL</name>
<feature type="domain" description="Phosphotyrosine protein phosphatase I" evidence="5">
    <location>
        <begin position="1"/>
        <end position="160"/>
    </location>
</feature>